<evidence type="ECO:0000313" key="2">
    <source>
        <dbReference type="Proteomes" id="UP000279833"/>
    </source>
</evidence>
<reference evidence="3" key="1">
    <citation type="submission" date="2016-06" db="UniProtKB">
        <authorList>
            <consortium name="WormBaseParasite"/>
        </authorList>
    </citation>
    <scope>IDENTIFICATION</scope>
</reference>
<reference evidence="1 2" key="2">
    <citation type="submission" date="2018-11" db="EMBL/GenBank/DDBJ databases">
        <authorList>
            <consortium name="Pathogen Informatics"/>
        </authorList>
    </citation>
    <scope>NUCLEOTIDE SEQUENCE [LARGE SCALE GENOMIC DNA]</scope>
    <source>
        <strain evidence="1">Dakar</strain>
        <strain evidence="2">Dakar, Senegal</strain>
    </source>
</reference>
<name>A0A183JMJ4_9TREM</name>
<keyword evidence="2" id="KW-1185">Reference proteome</keyword>
<accession>A0A183JMJ4</accession>
<dbReference type="Proteomes" id="UP000279833">
    <property type="component" value="Unassembled WGS sequence"/>
</dbReference>
<sequence length="48" mass="5528">MLINATYSSIILQMCMGEFQSVEQTCVCFFRIVLLMRVDGRLQIVQVV</sequence>
<dbReference type="EMBL" id="UZAK01004757">
    <property type="protein sequence ID" value="VDO85385.1"/>
    <property type="molecule type" value="Genomic_DNA"/>
</dbReference>
<dbReference type="AlphaFoldDB" id="A0A183JMJ4"/>
<proteinExistence type="predicted"/>
<organism evidence="3">
    <name type="scientific">Schistosoma curassoni</name>
    <dbReference type="NCBI Taxonomy" id="6186"/>
    <lineage>
        <taxon>Eukaryota</taxon>
        <taxon>Metazoa</taxon>
        <taxon>Spiralia</taxon>
        <taxon>Lophotrochozoa</taxon>
        <taxon>Platyhelminthes</taxon>
        <taxon>Trematoda</taxon>
        <taxon>Digenea</taxon>
        <taxon>Strigeidida</taxon>
        <taxon>Schistosomatoidea</taxon>
        <taxon>Schistosomatidae</taxon>
        <taxon>Schistosoma</taxon>
    </lineage>
</organism>
<gene>
    <name evidence="1" type="ORF">SCUD_LOCUS3928</name>
</gene>
<protein>
    <submittedName>
        <fullName evidence="1 3">Uncharacterized protein</fullName>
    </submittedName>
</protein>
<dbReference type="WBParaSite" id="SCUD_0000392801-mRNA-1">
    <property type="protein sequence ID" value="SCUD_0000392801-mRNA-1"/>
    <property type="gene ID" value="SCUD_0000392801"/>
</dbReference>
<evidence type="ECO:0000313" key="1">
    <source>
        <dbReference type="EMBL" id="VDO85385.1"/>
    </source>
</evidence>
<evidence type="ECO:0000313" key="3">
    <source>
        <dbReference type="WBParaSite" id="SCUD_0000392801-mRNA-1"/>
    </source>
</evidence>